<reference evidence="12 13" key="1">
    <citation type="submission" date="2019-08" db="EMBL/GenBank/DDBJ databases">
        <title>Phlebobacter frassis gen. nov. sp. nov., a new member of family Sphingobacteriaceae isolated from sand fly rearing media.</title>
        <authorList>
            <person name="Kakumanu M.L."/>
            <person name="Marayati B.F."/>
            <person name="Wada-Katsumata A."/>
            <person name="Wasserberg G."/>
            <person name="Schal C."/>
            <person name="Apperson C.S."/>
            <person name="Ponnusamy L."/>
        </authorList>
    </citation>
    <scope>NUCLEOTIDE SEQUENCE [LARGE SCALE GENOMIC DNA]</scope>
    <source>
        <strain evidence="12 13">SSI9</strain>
    </source>
</reference>
<dbReference type="InterPro" id="IPR000531">
    <property type="entry name" value="Beta-barrel_TonB"/>
</dbReference>
<comment type="caution">
    <text evidence="12">The sequence shown here is derived from an EMBL/GenBank/DDBJ whole genome shotgun (WGS) entry which is preliminary data.</text>
</comment>
<evidence type="ECO:0000313" key="12">
    <source>
        <dbReference type="EMBL" id="TYR34490.1"/>
    </source>
</evidence>
<evidence type="ECO:0000256" key="8">
    <source>
        <dbReference type="PROSITE-ProRule" id="PRU01360"/>
    </source>
</evidence>
<dbReference type="AlphaFoldDB" id="A0A5D4H6M7"/>
<evidence type="ECO:0000256" key="9">
    <source>
        <dbReference type="RuleBase" id="RU003357"/>
    </source>
</evidence>
<dbReference type="InterPro" id="IPR008969">
    <property type="entry name" value="CarboxyPept-like_regulatory"/>
</dbReference>
<keyword evidence="12" id="KW-0675">Receptor</keyword>
<dbReference type="EMBL" id="VTAV01000012">
    <property type="protein sequence ID" value="TYR34490.1"/>
    <property type="molecule type" value="Genomic_DNA"/>
</dbReference>
<accession>A0A5D4H6M7</accession>
<dbReference type="InterPro" id="IPR037066">
    <property type="entry name" value="Plug_dom_sf"/>
</dbReference>
<dbReference type="SUPFAM" id="SSF56935">
    <property type="entry name" value="Porins"/>
    <property type="match status" value="1"/>
</dbReference>
<dbReference type="Pfam" id="PF13715">
    <property type="entry name" value="CarbopepD_reg_2"/>
    <property type="match status" value="1"/>
</dbReference>
<comment type="subcellular location">
    <subcellularLocation>
        <location evidence="1 8">Cell outer membrane</location>
        <topology evidence="1 8">Multi-pass membrane protein</topology>
    </subcellularLocation>
</comment>
<evidence type="ECO:0000256" key="2">
    <source>
        <dbReference type="ARBA" id="ARBA00022448"/>
    </source>
</evidence>
<name>A0A5D4H6M7_9SPHI</name>
<evidence type="ECO:0000256" key="6">
    <source>
        <dbReference type="ARBA" id="ARBA00023136"/>
    </source>
</evidence>
<dbReference type="Gene3D" id="2.40.170.20">
    <property type="entry name" value="TonB-dependent receptor, beta-barrel domain"/>
    <property type="match status" value="1"/>
</dbReference>
<dbReference type="PROSITE" id="PS52016">
    <property type="entry name" value="TONB_DEPENDENT_REC_3"/>
    <property type="match status" value="1"/>
</dbReference>
<dbReference type="InterPro" id="IPR012910">
    <property type="entry name" value="Plug_dom"/>
</dbReference>
<dbReference type="Pfam" id="PF07715">
    <property type="entry name" value="Plug"/>
    <property type="match status" value="1"/>
</dbReference>
<proteinExistence type="inferred from homology"/>
<dbReference type="Gene3D" id="2.60.40.1120">
    <property type="entry name" value="Carboxypeptidase-like, regulatory domain"/>
    <property type="match status" value="1"/>
</dbReference>
<keyword evidence="6 8" id="KW-0472">Membrane</keyword>
<keyword evidence="4 8" id="KW-0812">Transmembrane</keyword>
<gene>
    <name evidence="12" type="ORF">FXV77_15855</name>
</gene>
<evidence type="ECO:0000259" key="11">
    <source>
        <dbReference type="Pfam" id="PF07715"/>
    </source>
</evidence>
<dbReference type="InterPro" id="IPR039426">
    <property type="entry name" value="TonB-dep_rcpt-like"/>
</dbReference>
<dbReference type="SUPFAM" id="SSF49464">
    <property type="entry name" value="Carboxypeptidase regulatory domain-like"/>
    <property type="match status" value="1"/>
</dbReference>
<dbReference type="Pfam" id="PF00593">
    <property type="entry name" value="TonB_dep_Rec_b-barrel"/>
    <property type="match status" value="1"/>
</dbReference>
<feature type="domain" description="TonB-dependent receptor plug" evidence="11">
    <location>
        <begin position="131"/>
        <end position="252"/>
    </location>
</feature>
<dbReference type="NCBIfam" id="TIGR04057">
    <property type="entry name" value="SusC_RagA_signa"/>
    <property type="match status" value="1"/>
</dbReference>
<keyword evidence="3 8" id="KW-1134">Transmembrane beta strand</keyword>
<keyword evidence="5 9" id="KW-0798">TonB box</keyword>
<evidence type="ECO:0000259" key="10">
    <source>
        <dbReference type="Pfam" id="PF00593"/>
    </source>
</evidence>
<dbReference type="InterPro" id="IPR023997">
    <property type="entry name" value="TonB-dep_OMP_SusC/RagA_CS"/>
</dbReference>
<dbReference type="Gene3D" id="2.170.130.10">
    <property type="entry name" value="TonB-dependent receptor, plug domain"/>
    <property type="match status" value="1"/>
</dbReference>
<dbReference type="Proteomes" id="UP000322362">
    <property type="component" value="Unassembled WGS sequence"/>
</dbReference>
<evidence type="ECO:0000256" key="7">
    <source>
        <dbReference type="ARBA" id="ARBA00023237"/>
    </source>
</evidence>
<evidence type="ECO:0000256" key="5">
    <source>
        <dbReference type="ARBA" id="ARBA00023077"/>
    </source>
</evidence>
<evidence type="ECO:0000256" key="1">
    <source>
        <dbReference type="ARBA" id="ARBA00004571"/>
    </source>
</evidence>
<dbReference type="InterPro" id="IPR036942">
    <property type="entry name" value="Beta-barrel_TonB_sf"/>
</dbReference>
<dbReference type="InterPro" id="IPR023996">
    <property type="entry name" value="TonB-dep_OMP_SusC/RagA"/>
</dbReference>
<organism evidence="12 13">
    <name type="scientific">Sphingobacterium phlebotomi</name>
    <dbReference type="NCBI Taxonomy" id="2605433"/>
    <lineage>
        <taxon>Bacteria</taxon>
        <taxon>Pseudomonadati</taxon>
        <taxon>Bacteroidota</taxon>
        <taxon>Sphingobacteriia</taxon>
        <taxon>Sphingobacteriales</taxon>
        <taxon>Sphingobacteriaceae</taxon>
        <taxon>Sphingobacterium</taxon>
    </lineage>
</organism>
<keyword evidence="7 8" id="KW-0998">Cell outer membrane</keyword>
<keyword evidence="13" id="KW-1185">Reference proteome</keyword>
<dbReference type="RefSeq" id="WP_148920212.1">
    <property type="nucleotide sequence ID" value="NZ_VTAV01000012.1"/>
</dbReference>
<keyword evidence="2 8" id="KW-0813">Transport</keyword>
<evidence type="ECO:0000256" key="4">
    <source>
        <dbReference type="ARBA" id="ARBA00022692"/>
    </source>
</evidence>
<evidence type="ECO:0000313" key="13">
    <source>
        <dbReference type="Proteomes" id="UP000322362"/>
    </source>
</evidence>
<evidence type="ECO:0000256" key="3">
    <source>
        <dbReference type="ARBA" id="ARBA00022452"/>
    </source>
</evidence>
<dbReference type="NCBIfam" id="TIGR04056">
    <property type="entry name" value="OMP_RagA_SusC"/>
    <property type="match status" value="1"/>
</dbReference>
<protein>
    <submittedName>
        <fullName evidence="12">TonB-dependent receptor</fullName>
    </submittedName>
</protein>
<dbReference type="GO" id="GO:0009279">
    <property type="term" value="C:cell outer membrane"/>
    <property type="evidence" value="ECO:0007669"/>
    <property type="project" value="UniProtKB-SubCell"/>
</dbReference>
<feature type="domain" description="TonB-dependent receptor-like beta-barrel" evidence="10">
    <location>
        <begin position="432"/>
        <end position="797"/>
    </location>
</feature>
<comment type="similarity">
    <text evidence="8 9">Belongs to the TonB-dependent receptor family.</text>
</comment>
<sequence length="1024" mass="113796">MNTNKDTAFRYVKIGLLFFLGLYATTSYAQQKPRPIVNAALEGKVIDAIKKKPLEGVTLQLDGVTHSVKTDHNGEFQFVTGQKLPFTINVTYIGYEKKILDVSLSPTVIELEPSAERLDEIVVVGYGQKKKSNITGAVSQVNGDNLSNNLGTSFTEKLQGLAPGVQISSSSGVEGGTALVRLRGATSINANNDPLYIIDGVFINSSSLQSVGAGGQTSNPLADINPADIETIEVYKDANATAVYGARGANGVIVITTKKGKKGERTEVNFNSTFGIAKAPKLWELVTGPEHATILNEQWINDGGTYETRPYRPISEGGQGLPEEQGTYDRLGLIFRTTNQTINNLSVRGGSDKTSFYVSGEINNSPSILKLQNFNRKSFRSNLDHNISNSLQIGTNISYSLVNRETVPTGDTGGITNTGLHTPTLTPILNADGSYNRGERFNNPYVLLENSNSHAYTKRFIGNAFIKWDILKNLSFRSSFSLDDNSYNEVIYYNANLNQGRSSNGSGTDALTSERVWIAEQLLNYTPFSDTDHFLSVFLGNTLQRNEFSRSTITGTNYPSTQFTAISAAAVTTGSTTGLLPSGLISYFGGVNYSYQDKYVVDANLRSDASSRFGRNNRWATFPSLGLAWRISNEEFLKDRWSSINEVLLKSSIGWSGNQGIPDFASLGLWTGGNNYLGQPGVSPSQLGNEDLKWETTRQWNIGLEGSFFNRRFTVGLDIYDKYTTDLLLQVPTPAKTGFSSVFQNLGEMSNRGFELSLNAVNVQSENFQWSTQVTVSHNRNRIEKLPRAFTQYNRDWVRLEEGYPLYSFWLYKQLYVDTQTGDAVYDDSRTQDGRITVEDRQIVGDAWPAYQGGINNTFKYKNIDFSFYFYFSQGNKVFNMNRYFQEHAGSRGTSWSMQKSMMDRWQNPGDITDIPRVTTKENADGSLNHNYESDRFLEDASFIRLKSVYLGYSLPQSLLRKQNLFKQAKLFVNAANLLTFTKYSGPDPEVNVAQQQPGATVQGLDFSMPPHPRTVQFGLNVTF</sequence>